<dbReference type="AlphaFoldDB" id="A0A699X3M3"/>
<accession>A0A699X3M3</accession>
<dbReference type="GO" id="GO:0016787">
    <property type="term" value="F:hydrolase activity"/>
    <property type="evidence" value="ECO:0007669"/>
    <property type="project" value="UniProtKB-KW"/>
</dbReference>
<name>A0A699X3M3_TANCI</name>
<gene>
    <name evidence="1" type="ORF">Tci_924457</name>
</gene>
<protein>
    <submittedName>
        <fullName evidence="1">UvrD-like helicase, ATP-binding domain, P-loop containing nucleoside triphosphate hydrolase</fullName>
    </submittedName>
</protein>
<proteinExistence type="predicted"/>
<feature type="non-terminal residue" evidence="1">
    <location>
        <position position="1"/>
    </location>
</feature>
<keyword evidence="1" id="KW-0347">Helicase</keyword>
<dbReference type="GO" id="GO:0005524">
    <property type="term" value="F:ATP binding"/>
    <property type="evidence" value="ECO:0007669"/>
    <property type="project" value="UniProtKB-KW"/>
</dbReference>
<organism evidence="1">
    <name type="scientific">Tanacetum cinerariifolium</name>
    <name type="common">Dalmatian daisy</name>
    <name type="synonym">Chrysanthemum cinerariifolium</name>
    <dbReference type="NCBI Taxonomy" id="118510"/>
    <lineage>
        <taxon>Eukaryota</taxon>
        <taxon>Viridiplantae</taxon>
        <taxon>Streptophyta</taxon>
        <taxon>Embryophyta</taxon>
        <taxon>Tracheophyta</taxon>
        <taxon>Spermatophyta</taxon>
        <taxon>Magnoliopsida</taxon>
        <taxon>eudicotyledons</taxon>
        <taxon>Gunneridae</taxon>
        <taxon>Pentapetalae</taxon>
        <taxon>asterids</taxon>
        <taxon>campanulids</taxon>
        <taxon>Asterales</taxon>
        <taxon>Asteraceae</taxon>
        <taxon>Asteroideae</taxon>
        <taxon>Anthemideae</taxon>
        <taxon>Anthemidinae</taxon>
        <taxon>Tanacetum</taxon>
    </lineage>
</organism>
<comment type="caution">
    <text evidence="1">The sequence shown here is derived from an EMBL/GenBank/DDBJ whole genome shotgun (WGS) entry which is preliminary data.</text>
</comment>
<reference evidence="1" key="1">
    <citation type="journal article" date="2019" name="Sci. Rep.">
        <title>Draft genome of Tanacetum cinerariifolium, the natural source of mosquito coil.</title>
        <authorList>
            <person name="Yamashiro T."/>
            <person name="Shiraishi A."/>
            <person name="Satake H."/>
            <person name="Nakayama K."/>
        </authorList>
    </citation>
    <scope>NUCLEOTIDE SEQUENCE</scope>
</reference>
<sequence length="73" mass="8346">KLIYRGNVFWVRAKEVPGWIPDFMEDNDEVDDSKVGSYEEVANGEDVKNVEDLEGDSDGEIVPGTKFEEYFLN</sequence>
<dbReference type="GO" id="GO:0004386">
    <property type="term" value="F:helicase activity"/>
    <property type="evidence" value="ECO:0007669"/>
    <property type="project" value="UniProtKB-KW"/>
</dbReference>
<keyword evidence="1" id="KW-0067">ATP-binding</keyword>
<dbReference type="EMBL" id="BKCJ011782878">
    <property type="protein sequence ID" value="GFD52488.1"/>
    <property type="molecule type" value="Genomic_DNA"/>
</dbReference>
<keyword evidence="1" id="KW-0378">Hydrolase</keyword>
<keyword evidence="1" id="KW-0547">Nucleotide-binding</keyword>
<evidence type="ECO:0000313" key="1">
    <source>
        <dbReference type="EMBL" id="GFD52488.1"/>
    </source>
</evidence>